<proteinExistence type="predicted"/>
<dbReference type="EMBL" id="MU273569">
    <property type="protein sequence ID" value="KAI0031744.1"/>
    <property type="molecule type" value="Genomic_DNA"/>
</dbReference>
<reference evidence="1" key="2">
    <citation type="journal article" date="2022" name="New Phytol.">
        <title>Evolutionary transition to the ectomycorrhizal habit in the genomes of a hyperdiverse lineage of mushroom-forming fungi.</title>
        <authorList>
            <person name="Looney B."/>
            <person name="Miyauchi S."/>
            <person name="Morin E."/>
            <person name="Drula E."/>
            <person name="Courty P.E."/>
            <person name="Kohler A."/>
            <person name="Kuo A."/>
            <person name="LaButti K."/>
            <person name="Pangilinan J."/>
            <person name="Lipzen A."/>
            <person name="Riley R."/>
            <person name="Andreopoulos W."/>
            <person name="He G."/>
            <person name="Johnson J."/>
            <person name="Nolan M."/>
            <person name="Tritt A."/>
            <person name="Barry K.W."/>
            <person name="Grigoriev I.V."/>
            <person name="Nagy L.G."/>
            <person name="Hibbett D."/>
            <person name="Henrissat B."/>
            <person name="Matheny P.B."/>
            <person name="Labbe J."/>
            <person name="Martin F.M."/>
        </authorList>
    </citation>
    <scope>NUCLEOTIDE SEQUENCE</scope>
    <source>
        <strain evidence="1">EC-137</strain>
    </source>
</reference>
<sequence>MSALSYHQGVRRAPPPPLRIQAKRSSALVGSIPSPSTETLLYDLPSAPANLTSPRSPDAPVSPLSSSYVGRSVARVPRNQKTSPRPSRTRSATPSKTKSDIEIFAEKCERWFFHQDEEAGQTMTQTLATLPSHHRAPYVKLQASIRSAYHASIRNRRDAEFRAHLSSTHSGGSLSARARADPRGSEARKERYERFQGFVRTWCTAGMPGTKPFFESLWAIMRLQVVPEKLGGAGQHRIGWEIDDAVFKESAGKDFMLEAVDVLKGVLGFEETPKKRTSTSSRSSPDFHSSDLASPLALHARSQSQPLESKPPIPTRRAVSPPTLAKRPRAPSDPFLDTAVLSRSYASSSTQSSSMGNALSASDSQEEPITPNTPPVDSNDVELKPSPDTDAYLRTWLSPDLGDPELLALLAVFPPFIARRTLPRFPSDMQADAEDGADLGENGIRVGTGKVWLSARTRSPGWAGSWWVRFKLWWRRLFC</sequence>
<dbReference type="Proteomes" id="UP000814128">
    <property type="component" value="Unassembled WGS sequence"/>
</dbReference>
<evidence type="ECO:0000313" key="2">
    <source>
        <dbReference type="Proteomes" id="UP000814128"/>
    </source>
</evidence>
<gene>
    <name evidence="1" type="ORF">K488DRAFT_51438</name>
</gene>
<evidence type="ECO:0000313" key="1">
    <source>
        <dbReference type="EMBL" id="KAI0031744.1"/>
    </source>
</evidence>
<accession>A0ACB8QIT3</accession>
<comment type="caution">
    <text evidence="1">The sequence shown here is derived from an EMBL/GenBank/DDBJ whole genome shotgun (WGS) entry which is preliminary data.</text>
</comment>
<organism evidence="1 2">
    <name type="scientific">Vararia minispora EC-137</name>
    <dbReference type="NCBI Taxonomy" id="1314806"/>
    <lineage>
        <taxon>Eukaryota</taxon>
        <taxon>Fungi</taxon>
        <taxon>Dikarya</taxon>
        <taxon>Basidiomycota</taxon>
        <taxon>Agaricomycotina</taxon>
        <taxon>Agaricomycetes</taxon>
        <taxon>Russulales</taxon>
        <taxon>Lachnocladiaceae</taxon>
        <taxon>Vararia</taxon>
    </lineage>
</organism>
<name>A0ACB8QIT3_9AGAM</name>
<protein>
    <submittedName>
        <fullName evidence="1">Uncharacterized protein</fullName>
    </submittedName>
</protein>
<reference evidence="1" key="1">
    <citation type="submission" date="2021-02" db="EMBL/GenBank/DDBJ databases">
        <authorList>
            <consortium name="DOE Joint Genome Institute"/>
            <person name="Ahrendt S."/>
            <person name="Looney B.P."/>
            <person name="Miyauchi S."/>
            <person name="Morin E."/>
            <person name="Drula E."/>
            <person name="Courty P.E."/>
            <person name="Chicoki N."/>
            <person name="Fauchery L."/>
            <person name="Kohler A."/>
            <person name="Kuo A."/>
            <person name="Labutti K."/>
            <person name="Pangilinan J."/>
            <person name="Lipzen A."/>
            <person name="Riley R."/>
            <person name="Andreopoulos W."/>
            <person name="He G."/>
            <person name="Johnson J."/>
            <person name="Barry K.W."/>
            <person name="Grigoriev I.V."/>
            <person name="Nagy L."/>
            <person name="Hibbett D."/>
            <person name="Henrissat B."/>
            <person name="Matheny P.B."/>
            <person name="Labbe J."/>
            <person name="Martin F."/>
        </authorList>
    </citation>
    <scope>NUCLEOTIDE SEQUENCE</scope>
    <source>
        <strain evidence="1">EC-137</strain>
    </source>
</reference>
<keyword evidence="2" id="KW-1185">Reference proteome</keyword>